<keyword evidence="3" id="KW-1185">Reference proteome</keyword>
<feature type="coiled-coil region" evidence="1">
    <location>
        <begin position="574"/>
        <end position="652"/>
    </location>
</feature>
<keyword evidence="1" id="KW-0175">Coiled coil</keyword>
<dbReference type="Proteomes" id="UP000324595">
    <property type="component" value="Unassembled WGS sequence"/>
</dbReference>
<gene>
    <name evidence="2" type="ORF">LX73_2076</name>
</gene>
<dbReference type="AlphaFoldDB" id="A0A5D3YGA5"/>
<reference evidence="2 3" key="1">
    <citation type="submission" date="2019-07" db="EMBL/GenBank/DDBJ databases">
        <title>Genomic Encyclopedia of Archaeal and Bacterial Type Strains, Phase II (KMG-II): from individual species to whole genera.</title>
        <authorList>
            <person name="Goeker M."/>
        </authorList>
    </citation>
    <scope>NUCLEOTIDE SEQUENCE [LARGE SCALE GENOMIC DNA]</scope>
    <source>
        <strain evidence="2 3">DSM 21935</strain>
    </source>
</reference>
<protein>
    <submittedName>
        <fullName evidence="2">Uncharacterized protein</fullName>
    </submittedName>
</protein>
<name>A0A5D3YGA5_9BACT</name>
<dbReference type="EMBL" id="VNHY01000003">
    <property type="protein sequence ID" value="TYP92713.1"/>
    <property type="molecule type" value="Genomic_DNA"/>
</dbReference>
<accession>A0A5D3YGA5</accession>
<feature type="coiled-coil region" evidence="1">
    <location>
        <begin position="678"/>
        <end position="715"/>
    </location>
</feature>
<evidence type="ECO:0000313" key="3">
    <source>
        <dbReference type="Proteomes" id="UP000324595"/>
    </source>
</evidence>
<organism evidence="2 3">
    <name type="scientific">Fodinibius salinus</name>
    <dbReference type="NCBI Taxonomy" id="860790"/>
    <lineage>
        <taxon>Bacteria</taxon>
        <taxon>Pseudomonadati</taxon>
        <taxon>Balneolota</taxon>
        <taxon>Balneolia</taxon>
        <taxon>Balneolales</taxon>
        <taxon>Balneolaceae</taxon>
        <taxon>Fodinibius</taxon>
    </lineage>
</organism>
<evidence type="ECO:0000313" key="2">
    <source>
        <dbReference type="EMBL" id="TYP92713.1"/>
    </source>
</evidence>
<evidence type="ECO:0000256" key="1">
    <source>
        <dbReference type="SAM" id="Coils"/>
    </source>
</evidence>
<feature type="coiled-coil region" evidence="1">
    <location>
        <begin position="387"/>
        <end position="415"/>
    </location>
</feature>
<comment type="caution">
    <text evidence="2">The sequence shown here is derived from an EMBL/GenBank/DDBJ whole genome shotgun (WGS) entry which is preliminary data.</text>
</comment>
<sequence length="912" mass="108554">MQKIPSEIASLVHHIKLNESGWWEHAIQNLIISIFGTTGNKPLKVEQVCEKLGEKYNITLQNDRIEKQIERLVSQQKAESLKEERYQLTEDLLATFKEAYQNQREIEKTTKKKFKKTVNDFSPRLGAEKVWEDFNKNVLIPIIKEIGAKTYEFIAGDSKLTLTDYSHFQSFLNRFKEDKTNLKKALNFFFSQDDEIVNDFILHQLNSYFFLEATNLDQETIQRVYDLSKSQANLKIFVDTNFLLSILDLHENPSDKSTESLLDLIDEIKNKVRIKFYVLPGTISEFKNLLERNRESLKRMRPSLNQMKASVKEGAFSGVKKKYFLKCLQNNTVLDIDEYFSPYLDNFTVTIRENDLELYNHDFDEYNKRQDVVDDILDQRDYRLRRITGKTKEKREEEKQNNKEKKQEFEQLENKFYLKLRHDCKIWHIVKDFRPNYVDSPKEIENWIITLDFNFLEFDKFKQKIDSQNNVSVCLHPNELVSMLQFWIPRTDKFEKAVLGNFQLPFLFKDFDFESEKVSEDIIASLSRFKNSDDLSYDTVTEILTNNAIRSKIKSSNSVEKNAELIKDEILRKYEQSSKKLNQKTSKNKELEEQISNISQEVKELKKDLNAHLERLFKEKADNQVEILKGRKEKLKNEYNSLDNRIADILDNKRTASKEIKRKSAKWFNKFKFAFINKEDWEQNIRNKFYNAEKLEQLKDERAEVENKLDNIPSVSEKDKIMVLCENQNQEIFNSLSLDEVDFIPEKDAYSLFQKIRNNMKYLGIRDRDYLTDQEIDRITNKFTNYIILDYYCIENYLYHPKNLEELDIENLNIDKYKEELIRQKEEKRDEIVLNLKSTRKGYPELKIPGEIRMDTEDKIIDNIDSNNIETFLKSFSLKDKFDKSYLAEFNLNKNVLASTNWFRTQIEELIS</sequence>
<proteinExistence type="predicted"/>